<feature type="region of interest" description="Disordered" evidence="21">
    <location>
        <begin position="208"/>
        <end position="250"/>
    </location>
</feature>
<keyword evidence="18" id="KW-0051">Antiviral defense</keyword>
<dbReference type="CDD" id="cd01671">
    <property type="entry name" value="CARD"/>
    <property type="match status" value="1"/>
</dbReference>
<dbReference type="GO" id="GO:0005737">
    <property type="term" value="C:cytoplasm"/>
    <property type="evidence" value="ECO:0007669"/>
    <property type="project" value="UniProtKB-SubCell"/>
</dbReference>
<accession>A0AAN8JXJ0</accession>
<dbReference type="Gene3D" id="1.20.1320.30">
    <property type="match status" value="1"/>
</dbReference>
<evidence type="ECO:0000256" key="18">
    <source>
        <dbReference type="ARBA" id="ARBA00023118"/>
    </source>
</evidence>
<evidence type="ECO:0000256" key="16">
    <source>
        <dbReference type="ARBA" id="ARBA00022859"/>
    </source>
</evidence>
<evidence type="ECO:0000256" key="14">
    <source>
        <dbReference type="ARBA" id="ARBA00022840"/>
    </source>
</evidence>
<dbReference type="InterPro" id="IPR031964">
    <property type="entry name" value="CARD_dom"/>
</dbReference>
<dbReference type="Proteomes" id="UP001347796">
    <property type="component" value="Unassembled WGS sequence"/>
</dbReference>
<keyword evidence="13" id="KW-0862">Zinc</keyword>
<keyword evidence="12" id="KW-0347">Helicase</keyword>
<evidence type="ECO:0000256" key="15">
    <source>
        <dbReference type="ARBA" id="ARBA00022843"/>
    </source>
</evidence>
<dbReference type="PANTHER" id="PTHR14074:SF16">
    <property type="entry name" value="ANTIVIRAL INNATE IMMUNE RESPONSE RECEPTOR RIG-I"/>
    <property type="match status" value="1"/>
</dbReference>
<dbReference type="InterPro" id="IPR001650">
    <property type="entry name" value="Helicase_C-like"/>
</dbReference>
<sequence>MASSNVGLPEEKPEDRSLVQQHLIEAFTPQFVEYLDPNMILNRLNTLNEEQREQIIKIEQTVSRHEAVRKLIHLVQETKCVPEFIKALEYEKFQRFLDVLHDRKVPLIQQTGREYCAFLLLLLRADIIDYITDPLAVAQEMRQGDYLTERNVEIIRCIYTSMGMIAACEELFRSMPRQKSDWPFAFFKVMKNQNPDMFRLLGMDPAVKDEEYNRPPGPNPTEPGEGGRQSSDSTADDGFSDNEKDDSSYKEFYDNGYPELKMRNYQLELSQVALKGENTIICAPTGSGKTRVALHIIQKHLESASGGNPKKIVFLARTTPLVNQQAKTFQKYLECRVQHVTGESELSRQLHNILEHYDILVLTPQILDNHLRDGKIESLSQFSLLILDECHHTRKGEPYNNLMKKYLKAKKVGEENLPQIIGLTASLGVEKATTCNDAMTSILKLCANLDVFKLSTVIENKAELDKTVPVPDERREVLTGNRHDGARKQITSTMAEIEGHLDTAAAKLNDKEITTLLRKRPSEFTSQAYGQWAVKIKQAARILNTKTEEEKLNARTIVVVARQLEIYNAALDIHDLVRLQDVLSYLEKKLTDNLEKNKHTEVERELSKAFIDLKKNLEKFEETGENPNLKKLAKILIDLRKEKGPDSLGIIFVRTRATCYALCDWMKSEKELKCLNAEAFTGAGAHEDEGGMTQNEQDAIIGRFRDGKIKLIIATSVAEEGLDIPECNIVIRYNHVGNEITTVQTRGRSRKRGGVSVLLGSNQIVQREMLNVERAKMMTEAIIKLRQLPKHEVTNRISEYQKEAIEEEEINEVAKQYRLSRKREGHFKLRCMRCRNLTIDSKDIRTVQGSHHVVIDPSFMKKVDMRPDKVPHKPFDGIQIAGKIHCKECHNYLGITFKYKGNMFPALKLECYQFINGDEITNHKKWQSIPFKVKEIAVADYHRMFGDSGSDDISFDNDAAACSKEDRSFYDNEKDIDESWG</sequence>
<dbReference type="Gene3D" id="3.40.50.300">
    <property type="entry name" value="P-loop containing nucleotide triphosphate hydrolases"/>
    <property type="match status" value="2"/>
</dbReference>
<dbReference type="InterPro" id="IPR014001">
    <property type="entry name" value="Helicase_ATP-bd"/>
</dbReference>
<keyword evidence="5" id="KW-1017">Isopeptide bond</keyword>
<dbReference type="EMBL" id="JAZGQO010000006">
    <property type="protein sequence ID" value="KAK6185596.1"/>
    <property type="molecule type" value="Genomic_DNA"/>
</dbReference>
<dbReference type="PROSITE" id="PS51789">
    <property type="entry name" value="RLR_CTR"/>
    <property type="match status" value="1"/>
</dbReference>
<keyword evidence="11" id="KW-0378">Hydrolase</keyword>
<dbReference type="Pfam" id="PF11648">
    <property type="entry name" value="RIG-I_C-RD"/>
    <property type="match status" value="1"/>
</dbReference>
<dbReference type="InterPro" id="IPR038557">
    <property type="entry name" value="RLR_C_sf"/>
</dbReference>
<keyword evidence="7" id="KW-0399">Innate immunity</keyword>
<evidence type="ECO:0000259" key="24">
    <source>
        <dbReference type="PROSITE" id="PS51789"/>
    </source>
</evidence>
<dbReference type="InterPro" id="IPR027417">
    <property type="entry name" value="P-loop_NTPase"/>
</dbReference>
<evidence type="ECO:0000256" key="3">
    <source>
        <dbReference type="ARBA" id="ARBA00012552"/>
    </source>
</evidence>
<dbReference type="GO" id="GO:0051607">
    <property type="term" value="P:defense response to virus"/>
    <property type="evidence" value="ECO:0007669"/>
    <property type="project" value="UniProtKB-KW"/>
</dbReference>
<evidence type="ECO:0000256" key="10">
    <source>
        <dbReference type="ARBA" id="ARBA00022741"/>
    </source>
</evidence>
<evidence type="ECO:0000256" key="13">
    <source>
        <dbReference type="ARBA" id="ARBA00022833"/>
    </source>
</evidence>
<evidence type="ECO:0000256" key="7">
    <source>
        <dbReference type="ARBA" id="ARBA00022588"/>
    </source>
</evidence>
<dbReference type="InterPro" id="IPR041204">
    <property type="entry name" value="RIG-I-like_C"/>
</dbReference>
<feature type="domain" description="Helicase C-terminal" evidence="23">
    <location>
        <begin position="631"/>
        <end position="801"/>
    </location>
</feature>
<dbReference type="SUPFAM" id="SSF52540">
    <property type="entry name" value="P-loop containing nucleoside triphosphate hydrolases"/>
    <property type="match status" value="1"/>
</dbReference>
<feature type="domain" description="RLR CTR" evidence="24">
    <location>
        <begin position="814"/>
        <end position="943"/>
    </location>
</feature>
<keyword evidence="26" id="KW-1185">Reference proteome</keyword>
<dbReference type="InterPro" id="IPR021673">
    <property type="entry name" value="RLR_CTR"/>
</dbReference>
<dbReference type="Pfam" id="PF18119">
    <property type="entry name" value="RIG-I_C"/>
    <property type="match status" value="1"/>
</dbReference>
<keyword evidence="15" id="KW-0832">Ubl conjugation</keyword>
<keyword evidence="8" id="KW-0479">Metal-binding</keyword>
<evidence type="ECO:0000256" key="8">
    <source>
        <dbReference type="ARBA" id="ARBA00022723"/>
    </source>
</evidence>
<dbReference type="SMART" id="SM00490">
    <property type="entry name" value="HELICc"/>
    <property type="match status" value="1"/>
</dbReference>
<keyword evidence="20" id="KW-0175">Coiled coil</keyword>
<keyword evidence="10" id="KW-0547">Nucleotide-binding</keyword>
<dbReference type="AlphaFoldDB" id="A0AAN8JXJ0"/>
<evidence type="ECO:0000256" key="2">
    <source>
        <dbReference type="ARBA" id="ARBA00006866"/>
    </source>
</evidence>
<organism evidence="25 26">
    <name type="scientific">Patella caerulea</name>
    <name type="common">Rayed Mediterranean limpet</name>
    <dbReference type="NCBI Taxonomy" id="87958"/>
    <lineage>
        <taxon>Eukaryota</taxon>
        <taxon>Metazoa</taxon>
        <taxon>Spiralia</taxon>
        <taxon>Lophotrochozoa</taxon>
        <taxon>Mollusca</taxon>
        <taxon>Gastropoda</taxon>
        <taxon>Patellogastropoda</taxon>
        <taxon>Patelloidea</taxon>
        <taxon>Patellidae</taxon>
        <taxon>Patella</taxon>
    </lineage>
</organism>
<reference evidence="25 26" key="1">
    <citation type="submission" date="2024-01" db="EMBL/GenBank/DDBJ databases">
        <title>The genome of the rayed Mediterranean limpet Patella caerulea (Linnaeus, 1758).</title>
        <authorList>
            <person name="Anh-Thu Weber A."/>
            <person name="Halstead-Nussloch G."/>
        </authorList>
    </citation>
    <scope>NUCLEOTIDE SEQUENCE [LARGE SCALE GENOMIC DNA]</scope>
    <source>
        <strain evidence="25">AATW-2023a</strain>
        <tissue evidence="25">Whole specimen</tissue>
    </source>
</reference>
<evidence type="ECO:0000256" key="6">
    <source>
        <dbReference type="ARBA" id="ARBA00022553"/>
    </source>
</evidence>
<feature type="compositionally biased region" description="Basic and acidic residues" evidence="21">
    <location>
        <begin position="241"/>
        <end position="250"/>
    </location>
</feature>
<dbReference type="Gene3D" id="2.170.150.30">
    <property type="entry name" value="RIG-I-like receptor, C-terminal regulatory domain"/>
    <property type="match status" value="1"/>
</dbReference>
<dbReference type="GO" id="GO:0003724">
    <property type="term" value="F:RNA helicase activity"/>
    <property type="evidence" value="ECO:0007669"/>
    <property type="project" value="UniProtKB-EC"/>
</dbReference>
<evidence type="ECO:0000256" key="9">
    <source>
        <dbReference type="ARBA" id="ARBA00022737"/>
    </source>
</evidence>
<keyword evidence="14" id="KW-0067">ATP-binding</keyword>
<dbReference type="GO" id="GO:0045087">
    <property type="term" value="P:innate immune response"/>
    <property type="evidence" value="ECO:0007669"/>
    <property type="project" value="UniProtKB-KW"/>
</dbReference>
<dbReference type="GO" id="GO:0046872">
    <property type="term" value="F:metal ion binding"/>
    <property type="evidence" value="ECO:0007669"/>
    <property type="project" value="UniProtKB-KW"/>
</dbReference>
<evidence type="ECO:0000259" key="23">
    <source>
        <dbReference type="PROSITE" id="PS51194"/>
    </source>
</evidence>
<comment type="similarity">
    <text evidence="2">Belongs to the helicase family. RLR subfamily.</text>
</comment>
<keyword evidence="6" id="KW-0597">Phosphoprotein</keyword>
<feature type="coiled-coil region" evidence="20">
    <location>
        <begin position="41"/>
        <end position="68"/>
    </location>
</feature>
<dbReference type="InterPro" id="IPR011029">
    <property type="entry name" value="DEATH-like_dom_sf"/>
</dbReference>
<dbReference type="PANTHER" id="PTHR14074">
    <property type="entry name" value="HELICASE WITH DEATH DOMAIN-RELATED"/>
    <property type="match status" value="1"/>
</dbReference>
<dbReference type="GO" id="GO:0016787">
    <property type="term" value="F:hydrolase activity"/>
    <property type="evidence" value="ECO:0007669"/>
    <property type="project" value="UniProtKB-KW"/>
</dbReference>
<dbReference type="InterPro" id="IPR051363">
    <property type="entry name" value="RLR_Helicase"/>
</dbReference>
<dbReference type="GO" id="GO:0005524">
    <property type="term" value="F:ATP binding"/>
    <property type="evidence" value="ECO:0007669"/>
    <property type="project" value="UniProtKB-KW"/>
</dbReference>
<dbReference type="InterPro" id="IPR011545">
    <property type="entry name" value="DEAD/DEAH_box_helicase_dom"/>
</dbReference>
<evidence type="ECO:0000256" key="4">
    <source>
        <dbReference type="ARBA" id="ARBA00022490"/>
    </source>
</evidence>
<comment type="subcellular location">
    <subcellularLocation>
        <location evidence="1">Cytoplasm</location>
    </subcellularLocation>
</comment>
<keyword evidence="4" id="KW-0963">Cytoplasm</keyword>
<dbReference type="EC" id="3.6.4.13" evidence="3"/>
<dbReference type="Gene3D" id="1.10.533.10">
    <property type="entry name" value="Death Domain, Fas"/>
    <property type="match status" value="2"/>
</dbReference>
<evidence type="ECO:0000313" key="26">
    <source>
        <dbReference type="Proteomes" id="UP001347796"/>
    </source>
</evidence>
<gene>
    <name evidence="25" type="ORF">SNE40_007796</name>
</gene>
<dbReference type="Pfam" id="PF00270">
    <property type="entry name" value="DEAD"/>
    <property type="match status" value="1"/>
</dbReference>
<keyword evidence="17" id="KW-0694">RNA-binding</keyword>
<evidence type="ECO:0000256" key="19">
    <source>
        <dbReference type="ARBA" id="ARBA00049390"/>
    </source>
</evidence>
<keyword evidence="9" id="KW-0677">Repeat</keyword>
<dbReference type="GO" id="GO:0003723">
    <property type="term" value="F:RNA binding"/>
    <property type="evidence" value="ECO:0007669"/>
    <property type="project" value="UniProtKB-KW"/>
</dbReference>
<name>A0AAN8JXJ0_PATCE</name>
<proteinExistence type="inferred from homology"/>
<evidence type="ECO:0000256" key="20">
    <source>
        <dbReference type="SAM" id="Coils"/>
    </source>
</evidence>
<evidence type="ECO:0000256" key="5">
    <source>
        <dbReference type="ARBA" id="ARBA00022499"/>
    </source>
</evidence>
<protein>
    <recommendedName>
        <fullName evidence="3">RNA helicase</fullName>
        <ecNumber evidence="3">3.6.4.13</ecNumber>
    </recommendedName>
</protein>
<dbReference type="Pfam" id="PF16739">
    <property type="entry name" value="CARD_2"/>
    <property type="match status" value="1"/>
</dbReference>
<dbReference type="Pfam" id="PF00271">
    <property type="entry name" value="Helicase_C"/>
    <property type="match status" value="1"/>
</dbReference>
<dbReference type="SMART" id="SM00487">
    <property type="entry name" value="DEXDc"/>
    <property type="match status" value="1"/>
</dbReference>
<evidence type="ECO:0000256" key="1">
    <source>
        <dbReference type="ARBA" id="ARBA00004496"/>
    </source>
</evidence>
<dbReference type="PROSITE" id="PS51192">
    <property type="entry name" value="HELICASE_ATP_BIND_1"/>
    <property type="match status" value="1"/>
</dbReference>
<dbReference type="PROSITE" id="PS51194">
    <property type="entry name" value="HELICASE_CTER"/>
    <property type="match status" value="1"/>
</dbReference>
<evidence type="ECO:0000256" key="17">
    <source>
        <dbReference type="ARBA" id="ARBA00022884"/>
    </source>
</evidence>
<comment type="caution">
    <text evidence="25">The sequence shown here is derived from an EMBL/GenBank/DDBJ whole genome shotgun (WGS) entry which is preliminary data.</text>
</comment>
<evidence type="ECO:0000256" key="12">
    <source>
        <dbReference type="ARBA" id="ARBA00022806"/>
    </source>
</evidence>
<keyword evidence="16" id="KW-0391">Immunity</keyword>
<evidence type="ECO:0000313" key="25">
    <source>
        <dbReference type="EMBL" id="KAK6185596.1"/>
    </source>
</evidence>
<evidence type="ECO:0000256" key="11">
    <source>
        <dbReference type="ARBA" id="ARBA00022801"/>
    </source>
</evidence>
<evidence type="ECO:0000259" key="22">
    <source>
        <dbReference type="PROSITE" id="PS51192"/>
    </source>
</evidence>
<comment type="catalytic activity">
    <reaction evidence="19">
        <text>ATP + H2O = ADP + phosphate + H(+)</text>
        <dbReference type="Rhea" id="RHEA:13065"/>
        <dbReference type="ChEBI" id="CHEBI:15377"/>
        <dbReference type="ChEBI" id="CHEBI:15378"/>
        <dbReference type="ChEBI" id="CHEBI:30616"/>
        <dbReference type="ChEBI" id="CHEBI:43474"/>
        <dbReference type="ChEBI" id="CHEBI:456216"/>
        <dbReference type="EC" id="3.6.4.13"/>
    </reaction>
    <physiologicalReaction direction="left-to-right" evidence="19">
        <dbReference type="Rhea" id="RHEA:13066"/>
    </physiologicalReaction>
</comment>
<feature type="domain" description="Helicase ATP-binding" evidence="22">
    <location>
        <begin position="270"/>
        <end position="445"/>
    </location>
</feature>
<evidence type="ECO:0000256" key="21">
    <source>
        <dbReference type="SAM" id="MobiDB-lite"/>
    </source>
</evidence>